<evidence type="ECO:0000256" key="2">
    <source>
        <dbReference type="SAM" id="SignalP"/>
    </source>
</evidence>
<feature type="compositionally biased region" description="Basic residues" evidence="1">
    <location>
        <begin position="467"/>
        <end position="477"/>
    </location>
</feature>
<feature type="compositionally biased region" description="Basic and acidic residues" evidence="1">
    <location>
        <begin position="430"/>
        <end position="440"/>
    </location>
</feature>
<accession>A0A7R9BTY6</accession>
<protein>
    <submittedName>
        <fullName evidence="3">Uncharacterized protein</fullName>
    </submittedName>
</protein>
<evidence type="ECO:0000313" key="3">
    <source>
        <dbReference type="EMBL" id="CAD7279984.1"/>
    </source>
</evidence>
<organism evidence="3">
    <name type="scientific">Notodromas monacha</name>
    <dbReference type="NCBI Taxonomy" id="399045"/>
    <lineage>
        <taxon>Eukaryota</taxon>
        <taxon>Metazoa</taxon>
        <taxon>Ecdysozoa</taxon>
        <taxon>Arthropoda</taxon>
        <taxon>Crustacea</taxon>
        <taxon>Oligostraca</taxon>
        <taxon>Ostracoda</taxon>
        <taxon>Podocopa</taxon>
        <taxon>Podocopida</taxon>
        <taxon>Cypridocopina</taxon>
        <taxon>Cypridoidea</taxon>
        <taxon>Cyprididae</taxon>
        <taxon>Notodromas</taxon>
    </lineage>
</organism>
<dbReference type="Proteomes" id="UP000678499">
    <property type="component" value="Unassembled WGS sequence"/>
</dbReference>
<feature type="compositionally biased region" description="Polar residues" evidence="1">
    <location>
        <begin position="338"/>
        <end position="354"/>
    </location>
</feature>
<evidence type="ECO:0000256" key="1">
    <source>
        <dbReference type="SAM" id="MobiDB-lite"/>
    </source>
</evidence>
<dbReference type="EMBL" id="CAJPEX010001882">
    <property type="protein sequence ID" value="CAG0920136.1"/>
    <property type="molecule type" value="Genomic_DNA"/>
</dbReference>
<feature type="compositionally biased region" description="Basic and acidic residues" evidence="1">
    <location>
        <begin position="478"/>
        <end position="488"/>
    </location>
</feature>
<name>A0A7R9BTY6_9CRUS</name>
<keyword evidence="2" id="KW-0732">Signal</keyword>
<evidence type="ECO:0000313" key="4">
    <source>
        <dbReference type="Proteomes" id="UP000678499"/>
    </source>
</evidence>
<sequence length="488" mass="55102">MIAPVVLITLVEVCAGFGQGSKSKLSDKFLTHSTPPTRNTATYHTYVDLEKVCSTTDSFPTLSAAIQVKDLLWNSGWKNKELSSPTLSNNTDDDMYQLEDSEDELEVQDTVFPYFPAENHQQQPNEVEKAGKLLYLTEVEDSAEVTKEMKNYEKSGYLSWGPFESTPTVNKSNNTSITMVPLSTTEKIFETDPTGELQISDEKENEKSSLTITLAPPSTPESHATKRRSSYPGKPWKAALRSSNIRVKRQHWSKTRNEELGQFAQDTANFRREFAKHRFSPNLVRNMSPIFMRRLPKSLSADLGVEQNYPRRRQSLSPSELTLSAFQRADAGERISSNEEPFQSNHHPQNTDNASPEAPQDSGPPPEHLSSGEAPLSSQEQPEANPPPPPQRSQEQVQSSEAEPPSSNEYQKEAPSGEQDDTYMKLPRGRAGDPQKLLETRLLREEQRKVLKKLKLRKLPLITNIPKRTKRDRTRKQPSKDPKNFTPN</sequence>
<gene>
    <name evidence="3" type="ORF">NMOB1V02_LOCUS7648</name>
</gene>
<feature type="region of interest" description="Disordered" evidence="1">
    <location>
        <begin position="194"/>
        <end position="235"/>
    </location>
</feature>
<keyword evidence="4" id="KW-1185">Reference proteome</keyword>
<dbReference type="AlphaFoldDB" id="A0A7R9BTY6"/>
<feature type="chain" id="PRO_5036210396" evidence="2">
    <location>
        <begin position="17"/>
        <end position="488"/>
    </location>
</feature>
<dbReference type="EMBL" id="OA883919">
    <property type="protein sequence ID" value="CAD7279984.1"/>
    <property type="molecule type" value="Genomic_DNA"/>
</dbReference>
<feature type="region of interest" description="Disordered" evidence="1">
    <location>
        <begin position="338"/>
        <end position="440"/>
    </location>
</feature>
<proteinExistence type="predicted"/>
<feature type="compositionally biased region" description="Low complexity" evidence="1">
    <location>
        <begin position="392"/>
        <end position="407"/>
    </location>
</feature>
<feature type="signal peptide" evidence="2">
    <location>
        <begin position="1"/>
        <end position="16"/>
    </location>
</feature>
<feature type="region of interest" description="Disordered" evidence="1">
    <location>
        <begin position="455"/>
        <end position="488"/>
    </location>
</feature>
<reference evidence="3" key="1">
    <citation type="submission" date="2020-11" db="EMBL/GenBank/DDBJ databases">
        <authorList>
            <person name="Tran Van P."/>
        </authorList>
    </citation>
    <scope>NUCLEOTIDE SEQUENCE</scope>
</reference>